<protein>
    <submittedName>
        <fullName evidence="1">Glutathione S- transferase omega</fullName>
    </submittedName>
</protein>
<accession>A0A3S4EZF8</accession>
<dbReference type="GO" id="GO:0004364">
    <property type="term" value="F:glutathione transferase activity"/>
    <property type="evidence" value="ECO:0007669"/>
    <property type="project" value="InterPro"/>
</dbReference>
<name>A0A3S4EZF8_SALET</name>
<proteinExistence type="predicted"/>
<dbReference type="Proteomes" id="UP000273655">
    <property type="component" value="Chromosome 1"/>
</dbReference>
<keyword evidence="1" id="KW-0808">Transferase</keyword>
<dbReference type="InterPro" id="IPR016639">
    <property type="entry name" value="GST_Omega/GSH"/>
</dbReference>
<organism evidence="1 2">
    <name type="scientific">Salmonella enterica I</name>
    <dbReference type="NCBI Taxonomy" id="59201"/>
    <lineage>
        <taxon>Bacteria</taxon>
        <taxon>Pseudomonadati</taxon>
        <taxon>Pseudomonadota</taxon>
        <taxon>Gammaproteobacteria</taxon>
        <taxon>Enterobacterales</taxon>
        <taxon>Enterobacteriaceae</taxon>
        <taxon>Salmonella</taxon>
    </lineage>
</organism>
<sequence>MLENGWTFDDTFPAATGDTLYQHEFLYQLYLHADPHYSGRVTVPVLWDKKNHTIVSNESAEIIRMFNSAFDGLGAKAGDYYPPRCKAKLTS</sequence>
<dbReference type="GO" id="GO:0005737">
    <property type="term" value="C:cytoplasm"/>
    <property type="evidence" value="ECO:0007669"/>
    <property type="project" value="TreeGrafter"/>
</dbReference>
<dbReference type="PANTHER" id="PTHR32419">
    <property type="entry name" value="GLUTATHIONYL-HYDROQUINONE REDUCTASE"/>
    <property type="match status" value="1"/>
</dbReference>
<gene>
    <name evidence="1" type="ORF">NCTC8271_00830</name>
</gene>
<dbReference type="PANTHER" id="PTHR32419:SF6">
    <property type="entry name" value="GLUTATHIONE S-TRANSFERASE OMEGA-LIKE 1-RELATED"/>
    <property type="match status" value="1"/>
</dbReference>
<evidence type="ECO:0000313" key="1">
    <source>
        <dbReference type="EMBL" id="VEA31844.1"/>
    </source>
</evidence>
<evidence type="ECO:0000313" key="2">
    <source>
        <dbReference type="Proteomes" id="UP000273655"/>
    </source>
</evidence>
<reference evidence="1 2" key="1">
    <citation type="submission" date="2018-12" db="EMBL/GenBank/DDBJ databases">
        <authorList>
            <consortium name="Pathogen Informatics"/>
        </authorList>
    </citation>
    <scope>NUCLEOTIDE SEQUENCE [LARGE SCALE GENOMIC DNA]</scope>
    <source>
        <strain evidence="1 2">NCTC8271</strain>
    </source>
</reference>
<dbReference type="AlphaFoldDB" id="A0A3S4EZF8"/>
<dbReference type="Gene3D" id="3.40.30.10">
    <property type="entry name" value="Glutaredoxin"/>
    <property type="match status" value="1"/>
</dbReference>
<dbReference type="EMBL" id="LR134148">
    <property type="protein sequence ID" value="VEA31844.1"/>
    <property type="molecule type" value="Genomic_DNA"/>
</dbReference>